<feature type="region of interest" description="Disordered" evidence="1">
    <location>
        <begin position="335"/>
        <end position="364"/>
    </location>
</feature>
<feature type="compositionally biased region" description="Polar residues" evidence="1">
    <location>
        <begin position="463"/>
        <end position="477"/>
    </location>
</feature>
<accession>A0A6A6WR51</accession>
<feature type="region of interest" description="Disordered" evidence="1">
    <location>
        <begin position="152"/>
        <end position="176"/>
    </location>
</feature>
<evidence type="ECO:0000313" key="2">
    <source>
        <dbReference type="EMBL" id="KAF2786572.1"/>
    </source>
</evidence>
<feature type="compositionally biased region" description="Pro residues" evidence="1">
    <location>
        <begin position="100"/>
        <end position="114"/>
    </location>
</feature>
<name>A0A6A6WR51_9PLEO</name>
<dbReference type="OrthoDB" id="3791417at2759"/>
<proteinExistence type="predicted"/>
<dbReference type="AlphaFoldDB" id="A0A6A6WR51"/>
<evidence type="ECO:0000313" key="3">
    <source>
        <dbReference type="Proteomes" id="UP000799757"/>
    </source>
</evidence>
<protein>
    <submittedName>
        <fullName evidence="2">Uncharacterized protein</fullName>
    </submittedName>
</protein>
<feature type="compositionally biased region" description="Low complexity" evidence="1">
    <location>
        <begin position="153"/>
        <end position="166"/>
    </location>
</feature>
<dbReference type="Proteomes" id="UP000799757">
    <property type="component" value="Unassembled WGS sequence"/>
</dbReference>
<evidence type="ECO:0000256" key="1">
    <source>
        <dbReference type="SAM" id="MobiDB-lite"/>
    </source>
</evidence>
<sequence>MGINLFSQKKSSKPKDLDTISVARKVTITEIPKNGRCPIPKGLVKNKQQSTPPQPSRNAPKAPPQKTTLTDVSDFLAPTKAPEPPQTPLSARDSALRQSLPPPFEVPAPEPPQGPYLRLLIGSQDPSSRYKTQQVFQIRPYLVKNSQVLSQIPSHEIPPGSSSSSSSPPPATPLPNLDPQAFDLYLRYQPLGPHSHLRALPELKASWRECWPLINAHILGTAIQDAGFADLMLDVVAEKLHAKRCADHETIRHVFSARGISPELKALLVDRCLEADAEGIAGARFELLPRAFVDMALQTALGRLRGEDAREEGACRYHSHGERGEECYKVRAAARRSKQESKREAASNGSGEAVGEPKKNSVHWDDAVGMINGRSSKAGSRLSIVEEAGEGPVTNGNLAGESRGTDTNDVAMVEAPVIVNGDHSVPKTNGVKGDSRENGTADESDSPGNEGSFGPSKDDLEQIIQSSKCPGSYPEST</sequence>
<organism evidence="2 3">
    <name type="scientific">Melanomma pulvis-pyrius CBS 109.77</name>
    <dbReference type="NCBI Taxonomy" id="1314802"/>
    <lineage>
        <taxon>Eukaryota</taxon>
        <taxon>Fungi</taxon>
        <taxon>Dikarya</taxon>
        <taxon>Ascomycota</taxon>
        <taxon>Pezizomycotina</taxon>
        <taxon>Dothideomycetes</taxon>
        <taxon>Pleosporomycetidae</taxon>
        <taxon>Pleosporales</taxon>
        <taxon>Melanommataceae</taxon>
        <taxon>Melanomma</taxon>
    </lineage>
</organism>
<feature type="region of interest" description="Disordered" evidence="1">
    <location>
        <begin position="418"/>
        <end position="477"/>
    </location>
</feature>
<feature type="compositionally biased region" description="Basic and acidic residues" evidence="1">
    <location>
        <begin position="355"/>
        <end position="364"/>
    </location>
</feature>
<dbReference type="EMBL" id="MU002441">
    <property type="protein sequence ID" value="KAF2786572.1"/>
    <property type="molecule type" value="Genomic_DNA"/>
</dbReference>
<feature type="region of interest" description="Disordered" evidence="1">
    <location>
        <begin position="31"/>
        <end position="120"/>
    </location>
</feature>
<gene>
    <name evidence="2" type="ORF">K505DRAFT_343693</name>
</gene>
<keyword evidence="3" id="KW-1185">Reference proteome</keyword>
<reference evidence="2" key="1">
    <citation type="journal article" date="2020" name="Stud. Mycol.">
        <title>101 Dothideomycetes genomes: a test case for predicting lifestyles and emergence of pathogens.</title>
        <authorList>
            <person name="Haridas S."/>
            <person name="Albert R."/>
            <person name="Binder M."/>
            <person name="Bloem J."/>
            <person name="Labutti K."/>
            <person name="Salamov A."/>
            <person name="Andreopoulos B."/>
            <person name="Baker S."/>
            <person name="Barry K."/>
            <person name="Bills G."/>
            <person name="Bluhm B."/>
            <person name="Cannon C."/>
            <person name="Castanera R."/>
            <person name="Culley D."/>
            <person name="Daum C."/>
            <person name="Ezra D."/>
            <person name="Gonzalez J."/>
            <person name="Henrissat B."/>
            <person name="Kuo A."/>
            <person name="Liang C."/>
            <person name="Lipzen A."/>
            <person name="Lutzoni F."/>
            <person name="Magnuson J."/>
            <person name="Mondo S."/>
            <person name="Nolan M."/>
            <person name="Ohm R."/>
            <person name="Pangilinan J."/>
            <person name="Park H.-J."/>
            <person name="Ramirez L."/>
            <person name="Alfaro M."/>
            <person name="Sun H."/>
            <person name="Tritt A."/>
            <person name="Yoshinaga Y."/>
            <person name="Zwiers L.-H."/>
            <person name="Turgeon B."/>
            <person name="Goodwin S."/>
            <person name="Spatafora J."/>
            <person name="Crous P."/>
            <person name="Grigoriev I."/>
        </authorList>
    </citation>
    <scope>NUCLEOTIDE SEQUENCE</scope>
    <source>
        <strain evidence="2">CBS 109.77</strain>
    </source>
</reference>